<gene>
    <name evidence="1" type="ORF">COY31_00145</name>
</gene>
<proteinExistence type="predicted"/>
<accession>A0A2M7TGY9</accession>
<dbReference type="EMBL" id="PFNM01000005">
    <property type="protein sequence ID" value="PIZ45419.1"/>
    <property type="molecule type" value="Genomic_DNA"/>
</dbReference>
<dbReference type="Proteomes" id="UP000230553">
    <property type="component" value="Unassembled WGS sequence"/>
</dbReference>
<name>A0A2M7TGY9_9BACT</name>
<comment type="caution">
    <text evidence="1">The sequence shown here is derived from an EMBL/GenBank/DDBJ whole genome shotgun (WGS) entry which is preliminary data.</text>
</comment>
<dbReference type="AlphaFoldDB" id="A0A2M7TGY9"/>
<protein>
    <submittedName>
        <fullName evidence="1">Uncharacterized protein</fullName>
    </submittedName>
</protein>
<evidence type="ECO:0000313" key="1">
    <source>
        <dbReference type="EMBL" id="PIZ45419.1"/>
    </source>
</evidence>
<reference evidence="2" key="1">
    <citation type="submission" date="2017-09" db="EMBL/GenBank/DDBJ databases">
        <title>Depth-based differentiation of microbial function through sediment-hosted aquifers and enrichment of novel symbionts in the deep terrestrial subsurface.</title>
        <authorList>
            <person name="Probst A.J."/>
            <person name="Ladd B."/>
            <person name="Jarett J.K."/>
            <person name="Geller-Mcgrath D.E."/>
            <person name="Sieber C.M.K."/>
            <person name="Emerson J.B."/>
            <person name="Anantharaman K."/>
            <person name="Thomas B.C."/>
            <person name="Malmstrom R."/>
            <person name="Stieglmeier M."/>
            <person name="Klingl A."/>
            <person name="Woyke T."/>
            <person name="Ryan C.M."/>
            <person name="Banfield J.F."/>
        </authorList>
    </citation>
    <scope>NUCLEOTIDE SEQUENCE [LARGE SCALE GENOMIC DNA]</scope>
</reference>
<organism evidence="1 2">
    <name type="scientific">Candidatus Wolfebacteria bacterium CG_4_10_14_0_2_um_filter_39_18</name>
    <dbReference type="NCBI Taxonomy" id="1975061"/>
    <lineage>
        <taxon>Bacteria</taxon>
        <taxon>Candidatus Wolfeibacteriota</taxon>
    </lineage>
</organism>
<sequence>MTVQIFTKPKIILEGGKPSGVILKWKDFQELLEKIEDIYDLSEIKKMKKKKLVFKNFTI</sequence>
<evidence type="ECO:0000313" key="2">
    <source>
        <dbReference type="Proteomes" id="UP000230553"/>
    </source>
</evidence>